<organism evidence="2 3">
    <name type="scientific">Abyssobacteria bacterium (strain SURF_5)</name>
    <dbReference type="NCBI Taxonomy" id="2093360"/>
    <lineage>
        <taxon>Bacteria</taxon>
        <taxon>Pseudomonadati</taxon>
        <taxon>Candidatus Hydrogenedentota</taxon>
        <taxon>Candidatus Abyssobacteria</taxon>
    </lineage>
</organism>
<proteinExistence type="predicted"/>
<feature type="region of interest" description="Disordered" evidence="1">
    <location>
        <begin position="256"/>
        <end position="277"/>
    </location>
</feature>
<reference evidence="2 3" key="1">
    <citation type="journal article" date="2017" name="ISME J.">
        <title>Energy and carbon metabolisms in a deep terrestrial subsurface fluid microbial community.</title>
        <authorList>
            <person name="Momper L."/>
            <person name="Jungbluth S.P."/>
            <person name="Lee M.D."/>
            <person name="Amend J.P."/>
        </authorList>
    </citation>
    <scope>NUCLEOTIDE SEQUENCE [LARGE SCALE GENOMIC DNA]</scope>
    <source>
        <strain evidence="2">SURF_5</strain>
    </source>
</reference>
<dbReference type="Proteomes" id="UP000265882">
    <property type="component" value="Unassembled WGS sequence"/>
</dbReference>
<dbReference type="AlphaFoldDB" id="A0A3A4NBM5"/>
<dbReference type="EMBL" id="QZKU01000122">
    <property type="protein sequence ID" value="RJP17059.1"/>
    <property type="molecule type" value="Genomic_DNA"/>
</dbReference>
<protein>
    <recommendedName>
        <fullName evidence="4">Thymidylate synthase</fullName>
    </recommendedName>
</protein>
<accession>A0A3A4NBM5</accession>
<evidence type="ECO:0008006" key="4">
    <source>
        <dbReference type="Google" id="ProtNLM"/>
    </source>
</evidence>
<sequence>MRPKKAEPFCKLFDDGYPSRFVKHLVDDPSLCIGCGEDCDHCRYSARIDFSRNVVGVLKLPIELPMFADDSDQYLPPELPEHDVTIALNVHEDLLTDIPALAKKAGAKALIVPAEAPDWLGRGCRRRVTELCKDLGLETAFPKPFCALEEAAEHPFINEFIHRFKIGKPKIQIFVHDGKIVNTQVDCCAPCGCTYFVAKNLIGKPVTQSINEDFTAKYWHSYPCVASMQMDPEIGDTILHRGGYIHYNAVSDAVEEAKKREREAEVPEKSAEEKKAS</sequence>
<dbReference type="InterPro" id="IPR003745">
    <property type="entry name" value="DUF166"/>
</dbReference>
<evidence type="ECO:0000256" key="1">
    <source>
        <dbReference type="SAM" id="MobiDB-lite"/>
    </source>
</evidence>
<gene>
    <name evidence="2" type="ORF">C4520_17815</name>
</gene>
<comment type="caution">
    <text evidence="2">The sequence shown here is derived from an EMBL/GenBank/DDBJ whole genome shotgun (WGS) entry which is preliminary data.</text>
</comment>
<dbReference type="Pfam" id="PF02593">
    <property type="entry name" value="DUF166"/>
    <property type="match status" value="1"/>
</dbReference>
<evidence type="ECO:0000313" key="2">
    <source>
        <dbReference type="EMBL" id="RJP17059.1"/>
    </source>
</evidence>
<evidence type="ECO:0000313" key="3">
    <source>
        <dbReference type="Proteomes" id="UP000265882"/>
    </source>
</evidence>
<name>A0A3A4NBM5_ABYX5</name>